<proteinExistence type="predicted"/>
<dbReference type="Pfam" id="PF04149">
    <property type="entry name" value="DUF397"/>
    <property type="match status" value="1"/>
</dbReference>
<organism evidence="2 3">
    <name type="scientific">Actinomadura vinacea</name>
    <dbReference type="NCBI Taxonomy" id="115336"/>
    <lineage>
        <taxon>Bacteria</taxon>
        <taxon>Bacillati</taxon>
        <taxon>Actinomycetota</taxon>
        <taxon>Actinomycetes</taxon>
        <taxon>Streptosporangiales</taxon>
        <taxon>Thermomonosporaceae</taxon>
        <taxon>Actinomadura</taxon>
    </lineage>
</organism>
<feature type="domain" description="DUF397" evidence="1">
    <location>
        <begin position="3"/>
        <end position="54"/>
    </location>
</feature>
<dbReference type="Proteomes" id="UP001501231">
    <property type="component" value="Unassembled WGS sequence"/>
</dbReference>
<protein>
    <recommendedName>
        <fullName evidence="1">DUF397 domain-containing protein</fullName>
    </recommendedName>
</protein>
<dbReference type="RefSeq" id="WP_344592425.1">
    <property type="nucleotide sequence ID" value="NZ_BAAARW010000020.1"/>
</dbReference>
<evidence type="ECO:0000313" key="2">
    <source>
        <dbReference type="EMBL" id="GAA2432333.1"/>
    </source>
</evidence>
<name>A0ABN3JM92_9ACTN</name>
<keyword evidence="3" id="KW-1185">Reference proteome</keyword>
<accession>A0ABN3JM92</accession>
<dbReference type="InterPro" id="IPR007278">
    <property type="entry name" value="DUF397"/>
</dbReference>
<dbReference type="EMBL" id="BAAARW010000020">
    <property type="protein sequence ID" value="GAA2432333.1"/>
    <property type="molecule type" value="Genomic_DNA"/>
</dbReference>
<evidence type="ECO:0000259" key="1">
    <source>
        <dbReference type="Pfam" id="PF04149"/>
    </source>
</evidence>
<reference evidence="2 3" key="1">
    <citation type="journal article" date="2019" name="Int. J. Syst. Evol. Microbiol.">
        <title>The Global Catalogue of Microorganisms (GCM) 10K type strain sequencing project: providing services to taxonomists for standard genome sequencing and annotation.</title>
        <authorList>
            <consortium name="The Broad Institute Genomics Platform"/>
            <consortium name="The Broad Institute Genome Sequencing Center for Infectious Disease"/>
            <person name="Wu L."/>
            <person name="Ma J."/>
        </authorList>
    </citation>
    <scope>NUCLEOTIDE SEQUENCE [LARGE SCALE GENOMIC DNA]</scope>
    <source>
        <strain evidence="2 3">JCM 3325</strain>
    </source>
</reference>
<comment type="caution">
    <text evidence="2">The sequence shown here is derived from an EMBL/GenBank/DDBJ whole genome shotgun (WGS) entry which is preliminary data.</text>
</comment>
<sequence length="56" mass="6314">MPNWRKSRRCEKEDACVEVARLPGSTIGVRDSVNPVDGPVLRFSVAAWKAFRARID</sequence>
<evidence type="ECO:0000313" key="3">
    <source>
        <dbReference type="Proteomes" id="UP001501231"/>
    </source>
</evidence>
<gene>
    <name evidence="2" type="ORF">GCM10010191_52910</name>
</gene>